<evidence type="ECO:0000256" key="4">
    <source>
        <dbReference type="ARBA" id="ARBA00022475"/>
    </source>
</evidence>
<feature type="transmembrane region" description="Helical" evidence="11">
    <location>
        <begin position="313"/>
        <end position="331"/>
    </location>
</feature>
<evidence type="ECO:0000313" key="15">
    <source>
        <dbReference type="EMBL" id="GMT10986.1"/>
    </source>
</evidence>
<dbReference type="InterPro" id="IPR006202">
    <property type="entry name" value="Neur_chan_lig-bd"/>
</dbReference>
<dbReference type="FunFam" id="2.70.170.10:FF:000034">
    <property type="entry name" value="Ligand-Gated ion Channel"/>
    <property type="match status" value="1"/>
</dbReference>
<evidence type="ECO:0000256" key="12">
    <source>
        <dbReference type="SAM" id="Coils"/>
    </source>
</evidence>
<evidence type="ECO:0000256" key="8">
    <source>
        <dbReference type="ARBA" id="ARBA00023065"/>
    </source>
</evidence>
<feature type="transmembrane region" description="Helical" evidence="11">
    <location>
        <begin position="473"/>
        <end position="491"/>
    </location>
</feature>
<comment type="similarity">
    <text evidence="11">Belongs to the ligand-gated ion channel (TC 1.A.9) family.</text>
</comment>
<keyword evidence="8 11" id="KW-0406">Ion transport</keyword>
<evidence type="ECO:0000256" key="3">
    <source>
        <dbReference type="ARBA" id="ARBA00022448"/>
    </source>
</evidence>
<feature type="non-terminal residue" evidence="15">
    <location>
        <position position="514"/>
    </location>
</feature>
<dbReference type="InterPro" id="IPR036734">
    <property type="entry name" value="Neur_chan_lig-bd_sf"/>
</dbReference>
<evidence type="ECO:0000256" key="6">
    <source>
        <dbReference type="ARBA" id="ARBA00022729"/>
    </source>
</evidence>
<evidence type="ECO:0000313" key="16">
    <source>
        <dbReference type="Proteomes" id="UP001432322"/>
    </source>
</evidence>
<keyword evidence="3 11" id="KW-0813">Transport</keyword>
<feature type="chain" id="PRO_5043107357" evidence="11">
    <location>
        <begin position="20"/>
        <end position="514"/>
    </location>
</feature>
<dbReference type="InterPro" id="IPR036719">
    <property type="entry name" value="Neuro-gated_channel_TM_sf"/>
</dbReference>
<evidence type="ECO:0000256" key="9">
    <source>
        <dbReference type="ARBA" id="ARBA00023136"/>
    </source>
</evidence>
<dbReference type="SUPFAM" id="SSF63712">
    <property type="entry name" value="Nicotinic receptor ligand binding domain-like"/>
    <property type="match status" value="1"/>
</dbReference>
<dbReference type="PRINTS" id="PR00252">
    <property type="entry name" value="NRIONCHANNEL"/>
</dbReference>
<dbReference type="Pfam" id="PF02932">
    <property type="entry name" value="Neur_chan_memb"/>
    <property type="match status" value="1"/>
</dbReference>
<dbReference type="Pfam" id="PF02931">
    <property type="entry name" value="Neur_chan_LBD"/>
    <property type="match status" value="1"/>
</dbReference>
<protein>
    <submittedName>
        <fullName evidence="15">Uncharacterized protein</fullName>
    </submittedName>
</protein>
<reference evidence="15" key="1">
    <citation type="submission" date="2023-10" db="EMBL/GenBank/DDBJ databases">
        <title>Genome assembly of Pristionchus species.</title>
        <authorList>
            <person name="Yoshida K."/>
            <person name="Sommer R.J."/>
        </authorList>
    </citation>
    <scope>NUCLEOTIDE SEQUENCE</scope>
    <source>
        <strain evidence="15">RS5133</strain>
    </source>
</reference>
<dbReference type="PANTHER" id="PTHR18945">
    <property type="entry name" value="NEUROTRANSMITTER GATED ION CHANNEL"/>
    <property type="match status" value="1"/>
</dbReference>
<organism evidence="15 16">
    <name type="scientific">Pristionchus fissidentatus</name>
    <dbReference type="NCBI Taxonomy" id="1538716"/>
    <lineage>
        <taxon>Eukaryota</taxon>
        <taxon>Metazoa</taxon>
        <taxon>Ecdysozoa</taxon>
        <taxon>Nematoda</taxon>
        <taxon>Chromadorea</taxon>
        <taxon>Rhabditida</taxon>
        <taxon>Rhabditina</taxon>
        <taxon>Diplogasteromorpha</taxon>
        <taxon>Diplogasteroidea</taxon>
        <taxon>Neodiplogasteridae</taxon>
        <taxon>Pristionchus</taxon>
    </lineage>
</organism>
<keyword evidence="7 11" id="KW-1133">Transmembrane helix</keyword>
<dbReference type="PRINTS" id="PR00253">
    <property type="entry name" value="GABAARECEPTR"/>
</dbReference>
<dbReference type="GO" id="GO:0005230">
    <property type="term" value="F:extracellular ligand-gated monoatomic ion channel activity"/>
    <property type="evidence" value="ECO:0007669"/>
    <property type="project" value="InterPro"/>
</dbReference>
<dbReference type="CDD" id="cd19049">
    <property type="entry name" value="LGIC_TM_anion"/>
    <property type="match status" value="1"/>
</dbReference>
<dbReference type="GO" id="GO:0005886">
    <property type="term" value="C:plasma membrane"/>
    <property type="evidence" value="ECO:0007669"/>
    <property type="project" value="UniProtKB-SubCell"/>
</dbReference>
<evidence type="ECO:0000259" key="13">
    <source>
        <dbReference type="Pfam" id="PF02931"/>
    </source>
</evidence>
<evidence type="ECO:0000256" key="11">
    <source>
        <dbReference type="RuleBase" id="RU000687"/>
    </source>
</evidence>
<feature type="non-terminal residue" evidence="15">
    <location>
        <position position="1"/>
    </location>
</feature>
<dbReference type="Gene3D" id="2.70.170.10">
    <property type="entry name" value="Neurotransmitter-gated ion-channel ligand-binding domain"/>
    <property type="match status" value="1"/>
</dbReference>
<gene>
    <name evidence="15" type="ORF">PFISCL1PPCAC_2283</name>
</gene>
<dbReference type="InterPro" id="IPR006201">
    <property type="entry name" value="Neur_channel"/>
</dbReference>
<evidence type="ECO:0000259" key="14">
    <source>
        <dbReference type="Pfam" id="PF02932"/>
    </source>
</evidence>
<keyword evidence="10 11" id="KW-0407">Ion channel</keyword>
<dbReference type="SUPFAM" id="SSF90112">
    <property type="entry name" value="Neurotransmitter-gated ion-channel transmembrane pore"/>
    <property type="match status" value="1"/>
</dbReference>
<comment type="caution">
    <text evidence="15">The sequence shown here is derived from an EMBL/GenBank/DDBJ whole genome shotgun (WGS) entry which is preliminary data.</text>
</comment>
<accession>A0AAV5UWT8</accession>
<proteinExistence type="inferred from homology"/>
<evidence type="ECO:0000256" key="1">
    <source>
        <dbReference type="ARBA" id="ARBA00004141"/>
    </source>
</evidence>
<dbReference type="PROSITE" id="PS00236">
    <property type="entry name" value="NEUROTR_ION_CHANNEL"/>
    <property type="match status" value="1"/>
</dbReference>
<feature type="domain" description="Neurotransmitter-gated ion-channel transmembrane" evidence="14">
    <location>
        <begin position="291"/>
        <end position="434"/>
    </location>
</feature>
<dbReference type="CDD" id="cd18990">
    <property type="entry name" value="LGIC_ECD_GABAAR"/>
    <property type="match status" value="1"/>
</dbReference>
<dbReference type="AlphaFoldDB" id="A0AAV5UWT8"/>
<keyword evidence="4" id="KW-1003">Cell membrane</keyword>
<evidence type="ECO:0000256" key="5">
    <source>
        <dbReference type="ARBA" id="ARBA00022692"/>
    </source>
</evidence>
<evidence type="ECO:0000256" key="7">
    <source>
        <dbReference type="ARBA" id="ARBA00022989"/>
    </source>
</evidence>
<feature type="transmembrane region" description="Helical" evidence="11">
    <location>
        <begin position="351"/>
        <end position="371"/>
    </location>
</feature>
<feature type="domain" description="Neurotransmitter-gated ion-channel ligand-binding" evidence="13">
    <location>
        <begin position="83"/>
        <end position="282"/>
    </location>
</feature>
<dbReference type="InterPro" id="IPR006029">
    <property type="entry name" value="Neurotrans-gated_channel_TM"/>
</dbReference>
<dbReference type="GO" id="GO:0004888">
    <property type="term" value="F:transmembrane signaling receptor activity"/>
    <property type="evidence" value="ECO:0007669"/>
    <property type="project" value="InterPro"/>
</dbReference>
<name>A0AAV5UWT8_9BILA</name>
<feature type="transmembrane region" description="Helical" evidence="11">
    <location>
        <begin position="284"/>
        <end position="306"/>
    </location>
</feature>
<comment type="subcellular location">
    <subcellularLocation>
        <location evidence="2">Cell membrane</location>
    </subcellularLocation>
    <subcellularLocation>
        <location evidence="1">Membrane</location>
        <topology evidence="1">Multi-pass membrane protein</topology>
    </subcellularLocation>
</comment>
<dbReference type="InterPro" id="IPR038050">
    <property type="entry name" value="Neuro_actylchol_rec"/>
</dbReference>
<dbReference type="InterPro" id="IPR018000">
    <property type="entry name" value="Neurotransmitter_ion_chnl_CS"/>
</dbReference>
<keyword evidence="16" id="KW-1185">Reference proteome</keyword>
<dbReference type="EMBL" id="BTSY01000001">
    <property type="protein sequence ID" value="GMT10986.1"/>
    <property type="molecule type" value="Genomic_DNA"/>
</dbReference>
<dbReference type="InterPro" id="IPR006028">
    <property type="entry name" value="GABAA/Glycine_rcpt"/>
</dbReference>
<keyword evidence="5 11" id="KW-0812">Transmembrane</keyword>
<evidence type="ECO:0000256" key="2">
    <source>
        <dbReference type="ARBA" id="ARBA00004236"/>
    </source>
</evidence>
<keyword evidence="9 11" id="KW-0472">Membrane</keyword>
<feature type="signal peptide" evidence="11">
    <location>
        <begin position="1"/>
        <end position="19"/>
    </location>
</feature>
<dbReference type="Proteomes" id="UP001432322">
    <property type="component" value="Unassembled WGS sequence"/>
</dbReference>
<dbReference type="Gene3D" id="1.20.58.390">
    <property type="entry name" value="Neurotransmitter-gated ion-channel transmembrane domain"/>
    <property type="match status" value="1"/>
</dbReference>
<evidence type="ECO:0000256" key="10">
    <source>
        <dbReference type="ARBA" id="ARBA00023303"/>
    </source>
</evidence>
<sequence length="514" mass="58688">FLNSVSLLLFGLFFSLSSSSPTVWPPIPPDLLIDPPRGDVFAPAPGDEDYGETTIRPSTRIKVDLAENCSDGAHDNISEYIKEILTTSYNKNSVPSKLNTTSVIIEFGIQNIESINEITSSFTVDVLFSQIWTDRRLAFDHYACLKNISLDYTLVEKIWTPNVCFVNSKKTSLHSSPIPNMFLMIFPNGTVWVNYRLQVVGPCDLALELFPMDIMSCTLVIESYAYNSAKVALRWREWNPVFSIARNKLADFTLNALFWTNQSFEYAAGMWDQLSVKLTFTRSYGFYILQMYVPTYASVFLSFVSFWIDIKALPARITLGVSSLMALTFQYGNVAKSLPKVGYVKSIDVYMVMTTGYIYLTMVEVAFICFLEMRNSRIKKKLNVAKKKAKRMERLIDKNKKERKISHGEKNGYGAISHNGNPPLIDLRTIPEQNFTRLDNGHTTTQTPLIEDEQEEMEPRWDSERVDSICRKLFPFSFAALNALYWIYYLTLSHLAKEKMLGNVMLMIEDTDVP</sequence>
<feature type="coiled-coil region" evidence="12">
    <location>
        <begin position="375"/>
        <end position="402"/>
    </location>
</feature>
<keyword evidence="12" id="KW-0175">Coiled coil</keyword>
<keyword evidence="6 11" id="KW-0732">Signal</keyword>